<evidence type="ECO:0000256" key="2">
    <source>
        <dbReference type="ARBA" id="ARBA00022692"/>
    </source>
</evidence>
<dbReference type="Gene3D" id="1.20.1250.20">
    <property type="entry name" value="MFS general substrate transporter like domains"/>
    <property type="match status" value="1"/>
</dbReference>
<feature type="transmembrane region" description="Helical" evidence="5">
    <location>
        <begin position="46"/>
        <end position="64"/>
    </location>
</feature>
<evidence type="ECO:0000256" key="4">
    <source>
        <dbReference type="ARBA" id="ARBA00023136"/>
    </source>
</evidence>
<organism evidence="6 7">
    <name type="scientific">Linum trigynum</name>
    <dbReference type="NCBI Taxonomy" id="586398"/>
    <lineage>
        <taxon>Eukaryota</taxon>
        <taxon>Viridiplantae</taxon>
        <taxon>Streptophyta</taxon>
        <taxon>Embryophyta</taxon>
        <taxon>Tracheophyta</taxon>
        <taxon>Spermatophyta</taxon>
        <taxon>Magnoliopsida</taxon>
        <taxon>eudicotyledons</taxon>
        <taxon>Gunneridae</taxon>
        <taxon>Pentapetalae</taxon>
        <taxon>rosids</taxon>
        <taxon>fabids</taxon>
        <taxon>Malpighiales</taxon>
        <taxon>Linaceae</taxon>
        <taxon>Linum</taxon>
    </lineage>
</organism>
<feature type="transmembrane region" description="Helical" evidence="5">
    <location>
        <begin position="116"/>
        <end position="136"/>
    </location>
</feature>
<dbReference type="GO" id="GO:0022857">
    <property type="term" value="F:transmembrane transporter activity"/>
    <property type="evidence" value="ECO:0007669"/>
    <property type="project" value="InterPro"/>
</dbReference>
<proteinExistence type="predicted"/>
<dbReference type="Pfam" id="PF00083">
    <property type="entry name" value="Sugar_tr"/>
    <property type="match status" value="1"/>
</dbReference>
<dbReference type="InterPro" id="IPR005828">
    <property type="entry name" value="MFS_sugar_transport-like"/>
</dbReference>
<name>A0AAV2FZL8_9ROSI</name>
<evidence type="ECO:0000256" key="5">
    <source>
        <dbReference type="SAM" id="Phobius"/>
    </source>
</evidence>
<reference evidence="6 7" key="1">
    <citation type="submission" date="2024-04" db="EMBL/GenBank/DDBJ databases">
        <authorList>
            <person name="Fracassetti M."/>
        </authorList>
    </citation>
    <scope>NUCLEOTIDE SEQUENCE [LARGE SCALE GENOMIC DNA]</scope>
</reference>
<gene>
    <name evidence="6" type="ORF">LTRI10_LOCUS43406</name>
</gene>
<evidence type="ECO:0000256" key="1">
    <source>
        <dbReference type="ARBA" id="ARBA00004370"/>
    </source>
</evidence>
<evidence type="ECO:0000313" key="7">
    <source>
        <dbReference type="Proteomes" id="UP001497516"/>
    </source>
</evidence>
<dbReference type="GO" id="GO:0016020">
    <property type="term" value="C:membrane"/>
    <property type="evidence" value="ECO:0007669"/>
    <property type="project" value="UniProtKB-SubCell"/>
</dbReference>
<keyword evidence="3 5" id="KW-1133">Transmembrane helix</keyword>
<sequence length="149" mass="15896">MHVAGRSMARCKGLLLAGLGVATCLLVVLSGVTFVGVHERVSSGTAFALSCVGMLGLEAVVGLGPGPVPWMYGPEVLPLTVRAPTLGFCLVFKFASGILLGWTFPQLYFTFRRAWLGFLVAAGVIAAFFSLSCRLVRRTTCRLLMDEPD</sequence>
<accession>A0AAV2FZL8</accession>
<keyword evidence="2 5" id="KW-0812">Transmembrane</keyword>
<dbReference type="AlphaFoldDB" id="A0AAV2FZL8"/>
<dbReference type="EMBL" id="OZ034820">
    <property type="protein sequence ID" value="CAL1403472.1"/>
    <property type="molecule type" value="Genomic_DNA"/>
</dbReference>
<keyword evidence="7" id="KW-1185">Reference proteome</keyword>
<evidence type="ECO:0000313" key="6">
    <source>
        <dbReference type="EMBL" id="CAL1403472.1"/>
    </source>
</evidence>
<keyword evidence="4 5" id="KW-0472">Membrane</keyword>
<dbReference type="InterPro" id="IPR036259">
    <property type="entry name" value="MFS_trans_sf"/>
</dbReference>
<feature type="transmembrane region" description="Helical" evidence="5">
    <location>
        <begin position="85"/>
        <end position="104"/>
    </location>
</feature>
<evidence type="ECO:0000256" key="3">
    <source>
        <dbReference type="ARBA" id="ARBA00022989"/>
    </source>
</evidence>
<comment type="subcellular location">
    <subcellularLocation>
        <location evidence="1">Membrane</location>
    </subcellularLocation>
</comment>
<protein>
    <submittedName>
        <fullName evidence="6">Uncharacterized protein</fullName>
    </submittedName>
</protein>
<dbReference type="Proteomes" id="UP001497516">
    <property type="component" value="Chromosome 7"/>
</dbReference>